<feature type="transmembrane region" description="Helical" evidence="11">
    <location>
        <begin position="89"/>
        <end position="108"/>
    </location>
</feature>
<keyword evidence="8 11" id="KW-1133">Transmembrane helix</keyword>
<dbReference type="GO" id="GO:0005886">
    <property type="term" value="C:plasma membrane"/>
    <property type="evidence" value="ECO:0007669"/>
    <property type="project" value="UniProtKB-SubCell"/>
</dbReference>
<keyword evidence="9" id="KW-0915">Sodium</keyword>
<dbReference type="GO" id="GO:0015501">
    <property type="term" value="F:glutamate:sodium symporter activity"/>
    <property type="evidence" value="ECO:0007669"/>
    <property type="project" value="TreeGrafter"/>
</dbReference>
<gene>
    <name evidence="13" type="ORF">COCON_G00101520</name>
</gene>
<dbReference type="AlphaFoldDB" id="A0A9Q1DIA6"/>
<evidence type="ECO:0000313" key="14">
    <source>
        <dbReference type="Proteomes" id="UP001152803"/>
    </source>
</evidence>
<reference evidence="13" key="1">
    <citation type="journal article" date="2023" name="Science">
        <title>Genome structures resolve the early diversification of teleost fishes.</title>
        <authorList>
            <person name="Parey E."/>
            <person name="Louis A."/>
            <person name="Montfort J."/>
            <person name="Bouchez O."/>
            <person name="Roques C."/>
            <person name="Iampietro C."/>
            <person name="Lluch J."/>
            <person name="Castinel A."/>
            <person name="Donnadieu C."/>
            <person name="Desvignes T."/>
            <person name="Floi Bucao C."/>
            <person name="Jouanno E."/>
            <person name="Wen M."/>
            <person name="Mejri S."/>
            <person name="Dirks R."/>
            <person name="Jansen H."/>
            <person name="Henkel C."/>
            <person name="Chen W.J."/>
            <person name="Zahm M."/>
            <person name="Cabau C."/>
            <person name="Klopp C."/>
            <person name="Thompson A.W."/>
            <person name="Robinson-Rechavi M."/>
            <person name="Braasch I."/>
            <person name="Lecointre G."/>
            <person name="Bobe J."/>
            <person name="Postlethwait J.H."/>
            <person name="Berthelot C."/>
            <person name="Roest Crollius H."/>
            <person name="Guiguen Y."/>
        </authorList>
    </citation>
    <scope>NUCLEOTIDE SEQUENCE</scope>
    <source>
        <strain evidence="13">Concon-B</strain>
    </source>
</reference>
<evidence type="ECO:0000256" key="2">
    <source>
        <dbReference type="ARBA" id="ARBA00022448"/>
    </source>
</evidence>
<feature type="transmembrane region" description="Helical" evidence="11">
    <location>
        <begin position="377"/>
        <end position="402"/>
    </location>
</feature>
<keyword evidence="10 11" id="KW-0472">Membrane</keyword>
<dbReference type="GO" id="GO:0005313">
    <property type="term" value="F:L-glutamate transmembrane transporter activity"/>
    <property type="evidence" value="ECO:0007669"/>
    <property type="project" value="TreeGrafter"/>
</dbReference>
<evidence type="ECO:0000256" key="9">
    <source>
        <dbReference type="ARBA" id="ARBA00023053"/>
    </source>
</evidence>
<dbReference type="Proteomes" id="UP001152803">
    <property type="component" value="Unassembled WGS sequence"/>
</dbReference>
<feature type="region of interest" description="Disordered" evidence="12">
    <location>
        <begin position="443"/>
        <end position="479"/>
    </location>
</feature>
<dbReference type="Pfam" id="PF00375">
    <property type="entry name" value="SDF"/>
    <property type="match status" value="2"/>
</dbReference>
<dbReference type="InterPro" id="IPR050746">
    <property type="entry name" value="DAACS"/>
</dbReference>
<dbReference type="PANTHER" id="PTHR11958:SF109">
    <property type="entry name" value="EXCITATORY AMINO ACID TRANSPORTER 3"/>
    <property type="match status" value="1"/>
</dbReference>
<evidence type="ECO:0000256" key="3">
    <source>
        <dbReference type="ARBA" id="ARBA00022475"/>
    </source>
</evidence>
<evidence type="ECO:0000256" key="1">
    <source>
        <dbReference type="ARBA" id="ARBA00004651"/>
    </source>
</evidence>
<sequence length="631" mass="68370">MFTTILPHVPFPLWDVDLPQGTSTTQLSEPPASHRLTLNAPSQTSSFRPGAAHLVCVGEKWLRAREARREMESRGRGCLRCWSSLKRNLCLIATIAAVVLGVVLGLLVRDHAALSPLQTQYLGFPGEILMRMLNMVVLPLIISSIITGAAALNAEALGSVGLRVVICYLSTTAIAVCLGITMVTTVRPGLPRDSDPGHGVGPAPEVTAPTDAMLDLLRNMVPENLLGACFQQYKTHRKQTDLPGSPAVDVSPTPVPVSMATLSWQNVSQNYSYSTGGQNHSTGGESHSTEGQEYSIVGQYYAGTNIMGLIVFCLLFGLTIGRMGERGRVLVEFFNALNEATMRIVQIIMCYMPVGIVFLIAVRIVEVENWDKMQKLGLFMVTVLSGLAIHACFILPLLYVAFVRRNPFRFAWGMAEALVTALMTSSRDNLNFWHRYAARDDSLRGGEEPARSADHALRPPAGDHRQHGRHRPVRGRGRHLHRPAQPLPLGVGRILTLSITATLASIGAAGIPSAGAVTTIMVLSALHLPLDDVTLLIAVDWLLDRFRTAVNVLGDAFVAGIIQKLSERELGRTVTLRELDATSLFTLETSTGTAVTEDTGVTEETGYADDGYANDGFADDRTDADLNSSQC</sequence>
<dbReference type="GO" id="GO:0046872">
    <property type="term" value="F:metal ion binding"/>
    <property type="evidence" value="ECO:0007669"/>
    <property type="project" value="UniProtKB-KW"/>
</dbReference>
<dbReference type="PRINTS" id="PR00173">
    <property type="entry name" value="EDTRNSPORT"/>
</dbReference>
<feature type="transmembrane region" description="Helical" evidence="11">
    <location>
        <begin position="164"/>
        <end position="186"/>
    </location>
</feature>
<name>A0A9Q1DIA6_CONCO</name>
<keyword evidence="14" id="KW-1185">Reference proteome</keyword>
<dbReference type="Gene3D" id="1.10.3860.10">
    <property type="entry name" value="Sodium:dicarboxylate symporter"/>
    <property type="match status" value="2"/>
</dbReference>
<keyword evidence="5 11" id="KW-0812">Transmembrane</keyword>
<keyword evidence="11" id="KW-0769">Symport</keyword>
<evidence type="ECO:0000256" key="11">
    <source>
        <dbReference type="RuleBase" id="RU361216"/>
    </source>
</evidence>
<feature type="compositionally biased region" description="Basic and acidic residues" evidence="12">
    <location>
        <begin position="443"/>
        <end position="465"/>
    </location>
</feature>
<evidence type="ECO:0000313" key="13">
    <source>
        <dbReference type="EMBL" id="KAJ8271293.1"/>
    </source>
</evidence>
<evidence type="ECO:0000256" key="10">
    <source>
        <dbReference type="ARBA" id="ARBA00023136"/>
    </source>
</evidence>
<keyword evidence="6" id="KW-0479">Metal-binding</keyword>
<evidence type="ECO:0000256" key="7">
    <source>
        <dbReference type="ARBA" id="ARBA00022970"/>
    </source>
</evidence>
<dbReference type="OrthoDB" id="5877963at2759"/>
<feature type="compositionally biased region" description="Basic residues" evidence="12">
    <location>
        <begin position="466"/>
        <end position="479"/>
    </location>
</feature>
<organism evidence="13 14">
    <name type="scientific">Conger conger</name>
    <name type="common">Conger eel</name>
    <name type="synonym">Muraena conger</name>
    <dbReference type="NCBI Taxonomy" id="82655"/>
    <lineage>
        <taxon>Eukaryota</taxon>
        <taxon>Metazoa</taxon>
        <taxon>Chordata</taxon>
        <taxon>Craniata</taxon>
        <taxon>Vertebrata</taxon>
        <taxon>Euteleostomi</taxon>
        <taxon>Actinopterygii</taxon>
        <taxon>Neopterygii</taxon>
        <taxon>Teleostei</taxon>
        <taxon>Anguilliformes</taxon>
        <taxon>Congridae</taxon>
        <taxon>Conger</taxon>
    </lineage>
</organism>
<comment type="similarity">
    <text evidence="11">Belongs to the dicarboxylate/amino acid:cation symporter (DAACS) (TC 2.A.23) family.</text>
</comment>
<feature type="transmembrane region" description="Helical" evidence="11">
    <location>
        <begin position="300"/>
        <end position="323"/>
    </location>
</feature>
<evidence type="ECO:0000256" key="8">
    <source>
        <dbReference type="ARBA" id="ARBA00022989"/>
    </source>
</evidence>
<feature type="transmembrane region" description="Helical" evidence="11">
    <location>
        <begin position="344"/>
        <end position="365"/>
    </location>
</feature>
<dbReference type="GO" id="GO:0033229">
    <property type="term" value="F:cysteine transmembrane transporter activity"/>
    <property type="evidence" value="ECO:0007669"/>
    <property type="project" value="TreeGrafter"/>
</dbReference>
<protein>
    <recommendedName>
        <fullName evidence="11">Amino acid transporter</fullName>
    </recommendedName>
</protein>
<keyword evidence="2 11" id="KW-0813">Transport</keyword>
<dbReference type="InterPro" id="IPR001991">
    <property type="entry name" value="Na-dicarboxylate_symporter"/>
</dbReference>
<comment type="subcellular location">
    <subcellularLocation>
        <location evidence="1">Cell membrane</location>
        <topology evidence="1">Multi-pass membrane protein</topology>
    </subcellularLocation>
    <subcellularLocation>
        <location evidence="11">Membrane</location>
        <topology evidence="11">Multi-pass membrane protein</topology>
    </subcellularLocation>
</comment>
<keyword evidence="4" id="KW-0597">Phosphoprotein</keyword>
<dbReference type="SUPFAM" id="SSF118215">
    <property type="entry name" value="Proton glutamate symport protein"/>
    <property type="match status" value="2"/>
</dbReference>
<dbReference type="InterPro" id="IPR036458">
    <property type="entry name" value="Na:dicarbo_symporter_sf"/>
</dbReference>
<comment type="caution">
    <text evidence="13">The sequence shown here is derived from an EMBL/GenBank/DDBJ whole genome shotgun (WGS) entry which is preliminary data.</text>
</comment>
<accession>A0A9Q1DIA6</accession>
<dbReference type="PANTHER" id="PTHR11958">
    <property type="entry name" value="SODIUM/DICARBOXYLATE SYMPORTER-RELATED"/>
    <property type="match status" value="1"/>
</dbReference>
<proteinExistence type="inferred from homology"/>
<feature type="transmembrane region" description="Helical" evidence="11">
    <location>
        <begin position="128"/>
        <end position="152"/>
    </location>
</feature>
<evidence type="ECO:0000256" key="12">
    <source>
        <dbReference type="SAM" id="MobiDB-lite"/>
    </source>
</evidence>
<evidence type="ECO:0000256" key="5">
    <source>
        <dbReference type="ARBA" id="ARBA00022692"/>
    </source>
</evidence>
<dbReference type="EMBL" id="JAFJMO010000007">
    <property type="protein sequence ID" value="KAJ8271293.1"/>
    <property type="molecule type" value="Genomic_DNA"/>
</dbReference>
<keyword evidence="7" id="KW-0029">Amino-acid transport</keyword>
<keyword evidence="3" id="KW-1003">Cell membrane</keyword>
<evidence type="ECO:0000256" key="4">
    <source>
        <dbReference type="ARBA" id="ARBA00022553"/>
    </source>
</evidence>
<evidence type="ECO:0000256" key="6">
    <source>
        <dbReference type="ARBA" id="ARBA00022723"/>
    </source>
</evidence>